<feature type="compositionally biased region" description="Pro residues" evidence="1">
    <location>
        <begin position="212"/>
        <end position="245"/>
    </location>
</feature>
<dbReference type="PROSITE" id="PS50055">
    <property type="entry name" value="TYR_PHOSPHATASE_PTP"/>
    <property type="match status" value="1"/>
</dbReference>
<feature type="region of interest" description="Disordered" evidence="1">
    <location>
        <begin position="297"/>
        <end position="330"/>
    </location>
</feature>
<evidence type="ECO:0008006" key="6">
    <source>
        <dbReference type="Google" id="ProtNLM"/>
    </source>
</evidence>
<evidence type="ECO:0000256" key="1">
    <source>
        <dbReference type="SAM" id="MobiDB-lite"/>
    </source>
</evidence>
<sequence>MPTKIKLKQQNSVSKAKASQMKKNKSAGGINRKFQDQVSRDMRSTATKSNNDRTVDIEQPTQNNLAPRAKPAPPPAPPARIESQYKPPPPPPAPHATSPVKQPAAALPPPPKPPAPPAQPPSAPPPAPQKDASYYTQLTAPPPPMPPDPPALPAPQPPPPKIAPPVIITVPDPPRLPPPPIPVPLPPAPHPPAALPPAPHPPPQVLAAQQPAPLPPPPLLPQATPQPVPPSPVPLFTPPPAPIPNPHAGGASAPQPPLPPRKQHSEPGAMANFNNAVILPGMRAVVQAFQPIINHDKPAEKAAEKGGNARKLERAELQEEQSSTNEEVDRSQLVPNWVKKTLENGISALKKEYWETPNEAPIEKAATFKENPTKNRYWNIACNDATRFRLADQPTYYIHANYVGSALSNPRRFLCAQAPLVATVEDFWRMVIVSGTEFIVMLCDLVEKGKQKSAEYFPQKIGETMNIGMYCSVVKEHFQELDKTVTSSKFRVTLTETGAVSTLKHLHWHNWPDHGAPDSFVSPFRVIMQVRRSRRPILVHCSAGVGRTGTLVLIATILESIKSADFPGVPKVLAKMREERFKCVQTEIQYLYVHRCLIEYLVLKNMCPNYSKDLLKKFRDDYDQIADKYEKA</sequence>
<evidence type="ECO:0000313" key="4">
    <source>
        <dbReference type="EMBL" id="CAI5444411.1"/>
    </source>
</evidence>
<organism evidence="4 5">
    <name type="scientific">Caenorhabditis angaria</name>
    <dbReference type="NCBI Taxonomy" id="860376"/>
    <lineage>
        <taxon>Eukaryota</taxon>
        <taxon>Metazoa</taxon>
        <taxon>Ecdysozoa</taxon>
        <taxon>Nematoda</taxon>
        <taxon>Chromadorea</taxon>
        <taxon>Rhabditida</taxon>
        <taxon>Rhabditina</taxon>
        <taxon>Rhabditomorpha</taxon>
        <taxon>Rhabditoidea</taxon>
        <taxon>Rhabditidae</taxon>
        <taxon>Peloderinae</taxon>
        <taxon>Caenorhabditis</taxon>
    </lineage>
</organism>
<name>A0A9P1IHV6_9PELO</name>
<gene>
    <name evidence="4" type="ORF">CAMP_LOCUS7048</name>
</gene>
<reference evidence="4" key="1">
    <citation type="submission" date="2022-11" db="EMBL/GenBank/DDBJ databases">
        <authorList>
            <person name="Kikuchi T."/>
        </authorList>
    </citation>
    <scope>NUCLEOTIDE SEQUENCE</scope>
    <source>
        <strain evidence="4">PS1010</strain>
    </source>
</reference>
<dbReference type="PRINTS" id="PR00700">
    <property type="entry name" value="PRTYPHPHTASE"/>
</dbReference>
<dbReference type="InterPro" id="IPR016130">
    <property type="entry name" value="Tyr_Pase_AS"/>
</dbReference>
<protein>
    <recommendedName>
        <fullName evidence="6">Tyrosine-protein phosphatase domain-containing protein</fullName>
    </recommendedName>
</protein>
<dbReference type="InterPro" id="IPR029021">
    <property type="entry name" value="Prot-tyrosine_phosphatase-like"/>
</dbReference>
<feature type="region of interest" description="Disordered" evidence="1">
    <location>
        <begin position="1"/>
        <end position="268"/>
    </location>
</feature>
<comment type="caution">
    <text evidence="4">The sequence shown here is derived from an EMBL/GenBank/DDBJ whole genome shotgun (WGS) entry which is preliminary data.</text>
</comment>
<dbReference type="Gene3D" id="3.90.190.10">
    <property type="entry name" value="Protein tyrosine phosphatase superfamily"/>
    <property type="match status" value="1"/>
</dbReference>
<keyword evidence="5" id="KW-1185">Reference proteome</keyword>
<dbReference type="InterPro" id="IPR000387">
    <property type="entry name" value="Tyr_Pase_dom"/>
</dbReference>
<feature type="compositionally biased region" description="Pro residues" evidence="1">
    <location>
        <begin position="106"/>
        <end position="128"/>
    </location>
</feature>
<dbReference type="InterPro" id="IPR003595">
    <property type="entry name" value="Tyr_Pase_cat"/>
</dbReference>
<dbReference type="PROSITE" id="PS50056">
    <property type="entry name" value="TYR_PHOSPHATASE_2"/>
    <property type="match status" value="1"/>
</dbReference>
<feature type="compositionally biased region" description="Pro residues" evidence="1">
    <location>
        <begin position="171"/>
        <end position="204"/>
    </location>
</feature>
<dbReference type="InterPro" id="IPR052782">
    <property type="entry name" value="Oocyte-zygote_transition_reg"/>
</dbReference>
<dbReference type="OrthoDB" id="10253954at2759"/>
<feature type="compositionally biased region" description="Basic and acidic residues" evidence="1">
    <location>
        <begin position="33"/>
        <end position="43"/>
    </location>
</feature>
<evidence type="ECO:0000313" key="5">
    <source>
        <dbReference type="Proteomes" id="UP001152747"/>
    </source>
</evidence>
<dbReference type="AlphaFoldDB" id="A0A9P1IHV6"/>
<dbReference type="SMART" id="SM00404">
    <property type="entry name" value="PTPc_motif"/>
    <property type="match status" value="1"/>
</dbReference>
<dbReference type="SUPFAM" id="SSF52799">
    <property type="entry name" value="(Phosphotyrosine protein) phosphatases II"/>
    <property type="match status" value="1"/>
</dbReference>
<dbReference type="PANTHER" id="PTHR46163">
    <property type="entry name" value="TYROSINE-PROTEIN PHOSPHATASE-RELATED"/>
    <property type="match status" value="1"/>
</dbReference>
<dbReference type="Proteomes" id="UP001152747">
    <property type="component" value="Unassembled WGS sequence"/>
</dbReference>
<feature type="compositionally biased region" description="Pro residues" evidence="1">
    <location>
        <begin position="140"/>
        <end position="163"/>
    </location>
</feature>
<dbReference type="GO" id="GO:0004725">
    <property type="term" value="F:protein tyrosine phosphatase activity"/>
    <property type="evidence" value="ECO:0007669"/>
    <property type="project" value="InterPro"/>
</dbReference>
<evidence type="ECO:0000259" key="3">
    <source>
        <dbReference type="PROSITE" id="PS50056"/>
    </source>
</evidence>
<dbReference type="Pfam" id="PF00102">
    <property type="entry name" value="Y_phosphatase"/>
    <property type="match status" value="1"/>
</dbReference>
<accession>A0A9P1IHV6</accession>
<dbReference type="InterPro" id="IPR000242">
    <property type="entry name" value="PTP_cat"/>
</dbReference>
<evidence type="ECO:0000259" key="2">
    <source>
        <dbReference type="PROSITE" id="PS50055"/>
    </source>
</evidence>
<dbReference type="PANTHER" id="PTHR46163:SF5">
    <property type="entry name" value="TYROSINE-PROTEIN PHOSPHATASE"/>
    <property type="match status" value="1"/>
</dbReference>
<dbReference type="EMBL" id="CANHGI010000003">
    <property type="protein sequence ID" value="CAI5444411.1"/>
    <property type="molecule type" value="Genomic_DNA"/>
</dbReference>
<feature type="domain" description="Tyrosine specific protein phosphatases" evidence="3">
    <location>
        <begin position="518"/>
        <end position="591"/>
    </location>
</feature>
<dbReference type="SMART" id="SM00194">
    <property type="entry name" value="PTPc"/>
    <property type="match status" value="1"/>
</dbReference>
<dbReference type="PROSITE" id="PS00383">
    <property type="entry name" value="TYR_PHOSPHATASE_1"/>
    <property type="match status" value="1"/>
</dbReference>
<dbReference type="CDD" id="cd00047">
    <property type="entry name" value="PTPc"/>
    <property type="match status" value="1"/>
</dbReference>
<feature type="domain" description="Tyrosine-protein phosphatase" evidence="2">
    <location>
        <begin position="349"/>
        <end position="600"/>
    </location>
</feature>
<proteinExistence type="predicted"/>